<organism evidence="1">
    <name type="scientific">Blautia glucerasea</name>
    <dbReference type="NCBI Taxonomy" id="536633"/>
    <lineage>
        <taxon>Bacteria</taxon>
        <taxon>Bacillati</taxon>
        <taxon>Bacillota</taxon>
        <taxon>Clostridia</taxon>
        <taxon>Lachnospirales</taxon>
        <taxon>Lachnospiraceae</taxon>
        <taxon>Blautia</taxon>
    </lineage>
</organism>
<reference evidence="1" key="1">
    <citation type="submission" date="2019-11" db="EMBL/GenBank/DDBJ databases">
        <authorList>
            <person name="Feng L."/>
        </authorList>
    </citation>
    <scope>NUCLEOTIDE SEQUENCE</scope>
    <source>
        <strain evidence="1">BgluceraseaLFYP119</strain>
    </source>
</reference>
<gene>
    <name evidence="1" type="ORF">BGLFYP119_00257</name>
</gene>
<proteinExistence type="predicted"/>
<protein>
    <submittedName>
        <fullName evidence="1">Uncharacterized protein</fullName>
    </submittedName>
</protein>
<accession>A0A6N2VT75</accession>
<sequence length="119" mass="15061">MYYDEFFPFYKVYADSHVCREEEIQERENDLLKSWYSERIHSLREAVEEECQRLDYEGSRIYDEYPDRFMLKRDCSRICEKKIKNTDIMDEEAQKFLLEILFWQEISRRRCRRKRFRGW</sequence>
<evidence type="ECO:0000313" key="1">
    <source>
        <dbReference type="EMBL" id="VYT33248.1"/>
    </source>
</evidence>
<dbReference type="EMBL" id="CACRST010000029">
    <property type="protein sequence ID" value="VYT33248.1"/>
    <property type="molecule type" value="Genomic_DNA"/>
</dbReference>
<dbReference type="AlphaFoldDB" id="A0A6N2VT75"/>
<dbReference type="RefSeq" id="WP_156355495.1">
    <property type="nucleotide sequence ID" value="NZ_CACRST010000029.1"/>
</dbReference>
<name>A0A6N2VT75_9FIRM</name>